<protein>
    <submittedName>
        <fullName evidence="1">Uncharacterized protein</fullName>
    </submittedName>
</protein>
<dbReference type="AlphaFoldDB" id="A0A3T0ANF4"/>
<reference evidence="1" key="1">
    <citation type="submission" date="2018-12" db="EMBL/GenBank/DDBJ databases">
        <title>Complete genome sequences of twenty non-typhoidal Salmonella isolates from Rwanda.</title>
        <authorList>
            <person name="Byukusenge M."/>
            <person name="Li L."/>
            <person name="Subhashinie K."/>
            <person name="Nzayirambaho M."/>
            <person name="Kuchipudi S.V."/>
            <person name="Jayarao B.M."/>
        </authorList>
    </citation>
    <scope>NUCLEOTIDE SEQUENCE</scope>
    <source>
        <strain evidence="1">RSE20</strain>
    </source>
</reference>
<accession>A0A3T0ANF4</accession>
<dbReference type="EMBL" id="CP034711">
    <property type="protein sequence ID" value="AZT08804.1"/>
    <property type="molecule type" value="Genomic_DNA"/>
</dbReference>
<name>A0A3T0ANF4_SALET</name>
<sequence>MKSWNRWCNNASLSDGVELVRPGDIDHGAYRQADKARAPPSGKTITLTRFFASLPSSPPLYSTDNDSGR</sequence>
<proteinExistence type="predicted"/>
<gene>
    <name evidence="1" type="ORF">ELZ87_16830</name>
</gene>
<evidence type="ECO:0000313" key="1">
    <source>
        <dbReference type="EMBL" id="AZT08804.1"/>
    </source>
</evidence>
<organism evidence="1">
    <name type="scientific">Salmonella enterica subsp. enterica serovar 43:a:1,7</name>
    <dbReference type="NCBI Taxonomy" id="2500155"/>
    <lineage>
        <taxon>Bacteria</taxon>
        <taxon>Pseudomonadati</taxon>
        <taxon>Pseudomonadota</taxon>
        <taxon>Gammaproteobacteria</taxon>
        <taxon>Enterobacterales</taxon>
        <taxon>Enterobacteriaceae</taxon>
        <taxon>Salmonella</taxon>
    </lineage>
</organism>